<dbReference type="Proteomes" id="UP001319080">
    <property type="component" value="Unassembled WGS sequence"/>
</dbReference>
<organism evidence="2 3">
    <name type="scientific">Dawidia cretensis</name>
    <dbReference type="NCBI Taxonomy" id="2782350"/>
    <lineage>
        <taxon>Bacteria</taxon>
        <taxon>Pseudomonadati</taxon>
        <taxon>Bacteroidota</taxon>
        <taxon>Cytophagia</taxon>
        <taxon>Cytophagales</taxon>
        <taxon>Chryseotaleaceae</taxon>
        <taxon>Dawidia</taxon>
    </lineage>
</organism>
<dbReference type="RefSeq" id="WP_254087960.1">
    <property type="nucleotide sequence ID" value="NZ_JAHESE010000064.1"/>
</dbReference>
<name>A0AAP2GTM5_9BACT</name>
<dbReference type="Pfam" id="PF20256">
    <property type="entry name" value="MoCoBD_2"/>
    <property type="match status" value="2"/>
</dbReference>
<dbReference type="Gene3D" id="3.30.365.10">
    <property type="entry name" value="Aldehyde oxidase/xanthine dehydrogenase, molybdopterin binding domain"/>
    <property type="match status" value="4"/>
</dbReference>
<sequence>MKTEKSSISRRSFLKVSALAGGGLMLSFNALANIVSRKPNTLSLAGEPVELNSYIKIAPDGTITLFSANPEFGSNVKTSMPMILADELDVDWQTVVIEQADWLPKRFDRQFTGGSQGIRQGWKPLRASGATARKMLIDAAAQTWKVPSGEITTEKGTLYHKATDKTATYGEMASLAATLPVPKDVPVKNVGDFKIIGNSKKNVDGKKIVTGAPLFGMDYFREGTLTATIAHPPFGMKVKSVDDTAAKAMPGIKDVFTIKTMPDGYERNFFDTNAFNELVVVVGNSTWEVMNAKKALKIQWMEAEPTSFTVAGWGGQKNKVNVPAGLESTVGHKTRMAERGKQPGTILRKDGDPETAFKNAAKVIERTYDAPFLAHNTMEPVNCFAHVTADKAEIYGPTQAPEFISGTIAAALGMPKEKIQIKLARMGGGFGLRAYSHHMVEAAVISQKINAPVKMIYTREEDMTNGIYRPAYTATFKAGLDKDNNLIAFHVKGGGIPEHSVHANRFPAGAVDNYLAEGWSLESNITIGAFRAPGSNFIGGVEQAFLDEVAELAGKDPITFRLELFERAKKNPVGKNNDYDPDRYAGVLKLVQEKSKWAEVPKGVHRGVAAYFCHNTYVAQVLDMTMQKNTPVIQKVHAAVDCGIVVNPDAAANMAEGGIVDGIGNALFGEMTFVDGVPEKNNFNKYQMIRQKEAPKSIQVYFVNNDKEPTGLGEPLFPPIFAAVANALYMATGKRYYSQPFAKHLEVSASRM</sequence>
<dbReference type="AlphaFoldDB" id="A0AAP2GTM5"/>
<dbReference type="Pfam" id="PF02738">
    <property type="entry name" value="MoCoBD_1"/>
    <property type="match status" value="1"/>
</dbReference>
<dbReference type="GO" id="GO:0016491">
    <property type="term" value="F:oxidoreductase activity"/>
    <property type="evidence" value="ECO:0007669"/>
    <property type="project" value="InterPro"/>
</dbReference>
<dbReference type="InterPro" id="IPR008274">
    <property type="entry name" value="AldOxase/xan_DH_MoCoBD1"/>
</dbReference>
<dbReference type="PANTHER" id="PTHR47495:SF2">
    <property type="entry name" value="ALDEHYDE DEHYDROGENASE"/>
    <property type="match status" value="1"/>
</dbReference>
<evidence type="ECO:0000259" key="1">
    <source>
        <dbReference type="SMART" id="SM01008"/>
    </source>
</evidence>
<gene>
    <name evidence="2" type="ORF">KK062_29400</name>
</gene>
<dbReference type="InterPro" id="IPR036856">
    <property type="entry name" value="Ald_Oxase/Xan_DH_a/b_sf"/>
</dbReference>
<protein>
    <submittedName>
        <fullName evidence="2">Molybdopterin-dependent oxidoreductase</fullName>
    </submittedName>
</protein>
<keyword evidence="3" id="KW-1185">Reference proteome</keyword>
<evidence type="ECO:0000313" key="3">
    <source>
        <dbReference type="Proteomes" id="UP001319080"/>
    </source>
</evidence>
<proteinExistence type="predicted"/>
<dbReference type="SUPFAM" id="SSF56003">
    <property type="entry name" value="Molybdenum cofactor-binding domain"/>
    <property type="match status" value="2"/>
</dbReference>
<dbReference type="SMART" id="SM01008">
    <property type="entry name" value="Ald_Xan_dh_C"/>
    <property type="match status" value="1"/>
</dbReference>
<dbReference type="InterPro" id="IPR046867">
    <property type="entry name" value="AldOxase/xan_DH_MoCoBD2"/>
</dbReference>
<dbReference type="InterPro" id="IPR000674">
    <property type="entry name" value="Ald_Oxase/Xan_DH_a/b"/>
</dbReference>
<feature type="domain" description="Aldehyde oxidase/xanthine dehydrogenase a/b hammerhead" evidence="1">
    <location>
        <begin position="210"/>
        <end position="305"/>
    </location>
</feature>
<evidence type="ECO:0000313" key="2">
    <source>
        <dbReference type="EMBL" id="MBT1712394.1"/>
    </source>
</evidence>
<dbReference type="PANTHER" id="PTHR47495">
    <property type="entry name" value="ALDEHYDE DEHYDROGENASE"/>
    <property type="match status" value="1"/>
</dbReference>
<dbReference type="EMBL" id="JAHESE010000064">
    <property type="protein sequence ID" value="MBT1712394.1"/>
    <property type="molecule type" value="Genomic_DNA"/>
</dbReference>
<dbReference type="InterPro" id="IPR052516">
    <property type="entry name" value="N-heterocyclic_Hydroxylase"/>
</dbReference>
<dbReference type="Gene3D" id="3.90.1170.50">
    <property type="entry name" value="Aldehyde oxidase/xanthine dehydrogenase, a/b hammerhead"/>
    <property type="match status" value="1"/>
</dbReference>
<dbReference type="InterPro" id="IPR019546">
    <property type="entry name" value="TAT_signal_bac_arc"/>
</dbReference>
<dbReference type="SUPFAM" id="SSF54665">
    <property type="entry name" value="CO dehydrogenase molybdoprotein N-domain-like"/>
    <property type="match status" value="1"/>
</dbReference>
<reference evidence="2 3" key="1">
    <citation type="submission" date="2021-05" db="EMBL/GenBank/DDBJ databases">
        <title>A Polyphasic approach of four new species of the genus Ohtaekwangia: Ohtaekwangia histidinii sp. nov., Ohtaekwangia cretensis sp. nov., Ohtaekwangia indiensis sp. nov., Ohtaekwangia reichenbachii sp. nov. from diverse environment.</title>
        <authorList>
            <person name="Octaviana S."/>
        </authorList>
    </citation>
    <scope>NUCLEOTIDE SEQUENCE [LARGE SCALE GENOMIC DNA]</scope>
    <source>
        <strain evidence="2 3">PWU5</strain>
    </source>
</reference>
<dbReference type="InterPro" id="IPR037165">
    <property type="entry name" value="AldOxase/xan_DH_Mopterin-bd_sf"/>
</dbReference>
<dbReference type="PROSITE" id="PS51318">
    <property type="entry name" value="TAT"/>
    <property type="match status" value="1"/>
</dbReference>
<dbReference type="InterPro" id="IPR012368">
    <property type="entry name" value="OxRdtase_Mopterin-bd_su_IorB"/>
</dbReference>
<accession>A0AAP2GTM5</accession>
<dbReference type="NCBIfam" id="TIGR01409">
    <property type="entry name" value="TAT_signal_seq"/>
    <property type="match status" value="1"/>
</dbReference>
<dbReference type="InterPro" id="IPR006311">
    <property type="entry name" value="TAT_signal"/>
</dbReference>
<dbReference type="PIRSF" id="PIRSF036389">
    <property type="entry name" value="IOR_B"/>
    <property type="match status" value="1"/>
</dbReference>
<comment type="caution">
    <text evidence="2">The sequence shown here is derived from an EMBL/GenBank/DDBJ whole genome shotgun (WGS) entry which is preliminary data.</text>
</comment>